<proteinExistence type="inferred from homology"/>
<dbReference type="SUPFAM" id="SSF53850">
    <property type="entry name" value="Periplasmic binding protein-like II"/>
    <property type="match status" value="1"/>
</dbReference>
<feature type="domain" description="HTH lysR-type" evidence="6">
    <location>
        <begin position="2"/>
        <end position="59"/>
    </location>
</feature>
<evidence type="ECO:0000259" key="6">
    <source>
        <dbReference type="PROSITE" id="PS50931"/>
    </source>
</evidence>
<keyword evidence="8" id="KW-1185">Reference proteome</keyword>
<dbReference type="InterPro" id="IPR000847">
    <property type="entry name" value="LysR_HTH_N"/>
</dbReference>
<evidence type="ECO:0000313" key="7">
    <source>
        <dbReference type="EMBL" id="MEQ6916294.1"/>
    </source>
</evidence>
<dbReference type="Pfam" id="PF03466">
    <property type="entry name" value="LysR_substrate"/>
    <property type="match status" value="1"/>
</dbReference>
<evidence type="ECO:0000256" key="4">
    <source>
        <dbReference type="ARBA" id="ARBA00023163"/>
    </source>
</evidence>
<evidence type="ECO:0000256" key="1">
    <source>
        <dbReference type="ARBA" id="ARBA00009437"/>
    </source>
</evidence>
<dbReference type="SUPFAM" id="SSF46785">
    <property type="entry name" value="Winged helix' DNA-binding domain"/>
    <property type="match status" value="1"/>
</dbReference>
<evidence type="ECO:0000256" key="5">
    <source>
        <dbReference type="SAM" id="MobiDB-lite"/>
    </source>
</evidence>
<feature type="region of interest" description="Disordered" evidence="5">
    <location>
        <begin position="312"/>
        <end position="334"/>
    </location>
</feature>
<dbReference type="Gene3D" id="3.40.190.290">
    <property type="match status" value="1"/>
</dbReference>
<sequence length="334" mass="37480">MLDWQDIQIFLEVARSERLTDAARRLGLDHSTVSRRTRRFEQALNTQLFERSTHGYHLTEAGQQLLAHAEEMARHAFEAGESLTDKNHQISGQIRLGVTEGFGTWVIAPLLSAFCERHPGVTLDLLALPRVVNLSRHEADLAITVERPVSPGLVISRLCDYRLRLYGSREYLARHGTPSRLPELGEHRLVGYVDDLIFSEQLSYLDPLLDPSVVGRPGPHFAMRSTSVTTQHAACLHDAGLAVLPCFMASTSDELVNVLDDDVEIVRQFWITARQEQRRLARVRLLWDFLREALEANRAFLMGETRALVIPDLPSPTSSSPTAASPTSYSPRAE</sequence>
<dbReference type="Pfam" id="PF00126">
    <property type="entry name" value="HTH_1"/>
    <property type="match status" value="1"/>
</dbReference>
<dbReference type="InterPro" id="IPR036388">
    <property type="entry name" value="WH-like_DNA-bd_sf"/>
</dbReference>
<dbReference type="RefSeq" id="WP_349760536.1">
    <property type="nucleotide sequence ID" value="NZ_JBEGCJ010000001.1"/>
</dbReference>
<keyword evidence="3" id="KW-0238">DNA-binding</keyword>
<name>A0ABV1NB74_9GAMM</name>
<keyword evidence="4" id="KW-0804">Transcription</keyword>
<dbReference type="PANTHER" id="PTHR30537">
    <property type="entry name" value="HTH-TYPE TRANSCRIPTIONAL REGULATOR"/>
    <property type="match status" value="1"/>
</dbReference>
<dbReference type="EMBL" id="JBEGCJ010000001">
    <property type="protein sequence ID" value="MEQ6916294.1"/>
    <property type="molecule type" value="Genomic_DNA"/>
</dbReference>
<evidence type="ECO:0000256" key="2">
    <source>
        <dbReference type="ARBA" id="ARBA00023015"/>
    </source>
</evidence>
<dbReference type="Proteomes" id="UP001442468">
    <property type="component" value="Unassembled WGS sequence"/>
</dbReference>
<keyword evidence="2" id="KW-0805">Transcription regulation</keyword>
<comment type="caution">
    <text evidence="7">The sequence shown here is derived from an EMBL/GenBank/DDBJ whole genome shotgun (WGS) entry which is preliminary data.</text>
</comment>
<dbReference type="InterPro" id="IPR005119">
    <property type="entry name" value="LysR_subst-bd"/>
</dbReference>
<dbReference type="PANTHER" id="PTHR30537:SF3">
    <property type="entry name" value="TRANSCRIPTIONAL REGULATORY PROTEIN"/>
    <property type="match status" value="1"/>
</dbReference>
<accession>A0ABV1NB74</accession>
<dbReference type="PROSITE" id="PS50931">
    <property type="entry name" value="HTH_LYSR"/>
    <property type="match status" value="1"/>
</dbReference>
<dbReference type="Gene3D" id="1.10.10.10">
    <property type="entry name" value="Winged helix-like DNA-binding domain superfamily/Winged helix DNA-binding domain"/>
    <property type="match status" value="1"/>
</dbReference>
<feature type="compositionally biased region" description="Low complexity" evidence="5">
    <location>
        <begin position="315"/>
        <end position="334"/>
    </location>
</feature>
<comment type="similarity">
    <text evidence="1">Belongs to the LysR transcriptional regulatory family.</text>
</comment>
<evidence type="ECO:0000313" key="8">
    <source>
        <dbReference type="Proteomes" id="UP001442468"/>
    </source>
</evidence>
<reference evidence="7 8" key="1">
    <citation type="submission" date="2024-05" db="EMBL/GenBank/DDBJ databases">
        <title>Halomonas sp. SSM6 16S ribosomal RNA gene Genome sequencing and assembly.</title>
        <authorList>
            <person name="Yook S."/>
        </authorList>
    </citation>
    <scope>NUCLEOTIDE SEQUENCE [LARGE SCALE GENOMIC DNA]</scope>
    <source>
        <strain evidence="7 8">SSM6</strain>
    </source>
</reference>
<evidence type="ECO:0000256" key="3">
    <source>
        <dbReference type="ARBA" id="ARBA00023125"/>
    </source>
</evidence>
<organism evidence="7 8">
    <name type="scientific">Halomonas aquatica</name>
    <dbReference type="NCBI Taxonomy" id="3151123"/>
    <lineage>
        <taxon>Bacteria</taxon>
        <taxon>Pseudomonadati</taxon>
        <taxon>Pseudomonadota</taxon>
        <taxon>Gammaproteobacteria</taxon>
        <taxon>Oceanospirillales</taxon>
        <taxon>Halomonadaceae</taxon>
        <taxon>Halomonas</taxon>
    </lineage>
</organism>
<gene>
    <name evidence="7" type="ORF">ABE960_01965</name>
</gene>
<dbReference type="InterPro" id="IPR036390">
    <property type="entry name" value="WH_DNA-bd_sf"/>
</dbReference>
<dbReference type="InterPro" id="IPR058163">
    <property type="entry name" value="LysR-type_TF_proteobact-type"/>
</dbReference>
<protein>
    <submittedName>
        <fullName evidence="7">LysR family transcriptional regulator</fullName>
    </submittedName>
</protein>